<proteinExistence type="predicted"/>
<dbReference type="InterPro" id="IPR052999">
    <property type="entry name" value="PTS1_Protein"/>
</dbReference>
<reference evidence="2 3" key="1">
    <citation type="submission" date="2013-03" db="EMBL/GenBank/DDBJ databases">
        <title>The Genome Sequence of Cladophialophora carrionii CBS 160.54.</title>
        <authorList>
            <consortium name="The Broad Institute Genomics Platform"/>
            <person name="Cuomo C."/>
            <person name="de Hoog S."/>
            <person name="Gorbushina A."/>
            <person name="Walker B."/>
            <person name="Young S.K."/>
            <person name="Zeng Q."/>
            <person name="Gargeya S."/>
            <person name="Fitzgerald M."/>
            <person name="Haas B."/>
            <person name="Abouelleil A."/>
            <person name="Allen A.W."/>
            <person name="Alvarado L."/>
            <person name="Arachchi H.M."/>
            <person name="Berlin A.M."/>
            <person name="Chapman S.B."/>
            <person name="Gainer-Dewar J."/>
            <person name="Goldberg J."/>
            <person name="Griggs A."/>
            <person name="Gujja S."/>
            <person name="Hansen M."/>
            <person name="Howarth C."/>
            <person name="Imamovic A."/>
            <person name="Ireland A."/>
            <person name="Larimer J."/>
            <person name="McCowan C."/>
            <person name="Murphy C."/>
            <person name="Pearson M."/>
            <person name="Poon T.W."/>
            <person name="Priest M."/>
            <person name="Roberts A."/>
            <person name="Saif S."/>
            <person name="Shea T."/>
            <person name="Sisk P."/>
            <person name="Sykes S."/>
            <person name="Wortman J."/>
            <person name="Nusbaum C."/>
            <person name="Birren B."/>
        </authorList>
    </citation>
    <scope>NUCLEOTIDE SEQUENCE [LARGE SCALE GENOMIC DNA]</scope>
    <source>
        <strain evidence="2 3">CBS 160.54</strain>
    </source>
</reference>
<sequence>MAAQPTASTPTPPFESNEQWDELSRDVKAQLLQEMGGESWYLIIATVLTVSDRPHLVAGFWSYLTTHDASFSTPEAQARLSDRFRDLLLKQLPLIGAPQMLSALIPLANVQTDGRGVEERGELDQEQWSNTTLPTLHARGIETITSVYGNLWQNIFKSFGPHRPQVGLHELTIVYGLYLADFTHLTPLETELVAFTSIICQGLRGPALWHVRGLGRLLGARGANDETDKMRRIKDVVRGVKVAVSTVVEFCGQDMVKRSGLDAANGRLGWPNVGDVVRELGGWGDDE</sequence>
<organism evidence="2 3">
    <name type="scientific">Cladophialophora carrionii CBS 160.54</name>
    <dbReference type="NCBI Taxonomy" id="1279043"/>
    <lineage>
        <taxon>Eukaryota</taxon>
        <taxon>Fungi</taxon>
        <taxon>Dikarya</taxon>
        <taxon>Ascomycota</taxon>
        <taxon>Pezizomycotina</taxon>
        <taxon>Eurotiomycetes</taxon>
        <taxon>Chaetothyriomycetidae</taxon>
        <taxon>Chaetothyriales</taxon>
        <taxon>Herpotrichiellaceae</taxon>
        <taxon>Cladophialophora</taxon>
    </lineage>
</organism>
<evidence type="ECO:0000313" key="2">
    <source>
        <dbReference type="EMBL" id="ETI22801.1"/>
    </source>
</evidence>
<dbReference type="GeneID" id="19985370"/>
<accession>V9D808</accession>
<dbReference type="Proteomes" id="UP000030678">
    <property type="component" value="Unassembled WGS sequence"/>
</dbReference>
<dbReference type="OrthoDB" id="5537330at2759"/>
<dbReference type="HOGENOM" id="CLU_065389_2_0_1"/>
<evidence type="ECO:0000313" key="3">
    <source>
        <dbReference type="Proteomes" id="UP000030678"/>
    </source>
</evidence>
<dbReference type="EMBL" id="KB822706">
    <property type="protein sequence ID" value="ETI22801.1"/>
    <property type="molecule type" value="Genomic_DNA"/>
</dbReference>
<gene>
    <name evidence="2" type="ORF">G647_06877</name>
</gene>
<name>V9D808_9EURO</name>
<dbReference type="SUPFAM" id="SSF69118">
    <property type="entry name" value="AhpD-like"/>
    <property type="match status" value="1"/>
</dbReference>
<dbReference type="Gene3D" id="1.20.1290.10">
    <property type="entry name" value="AhpD-like"/>
    <property type="match status" value="1"/>
</dbReference>
<dbReference type="RefSeq" id="XP_008729418.1">
    <property type="nucleotide sequence ID" value="XM_008731196.1"/>
</dbReference>
<feature type="region of interest" description="Disordered" evidence="1">
    <location>
        <begin position="1"/>
        <end position="20"/>
    </location>
</feature>
<dbReference type="PANTHER" id="PTHR28180">
    <property type="entry name" value="CONSERVED MITOCHONDRIAL PROTEIN-RELATED"/>
    <property type="match status" value="1"/>
</dbReference>
<protein>
    <submittedName>
        <fullName evidence="2">Uncharacterized protein</fullName>
    </submittedName>
</protein>
<dbReference type="VEuPathDB" id="FungiDB:G647_06877"/>
<evidence type="ECO:0000256" key="1">
    <source>
        <dbReference type="SAM" id="MobiDB-lite"/>
    </source>
</evidence>
<dbReference type="AlphaFoldDB" id="V9D808"/>
<dbReference type="InterPro" id="IPR029032">
    <property type="entry name" value="AhpD-like"/>
</dbReference>